<name>A0AAW0DTA4_9AGAR</name>
<dbReference type="Proteomes" id="UP001362999">
    <property type="component" value="Unassembled WGS sequence"/>
</dbReference>
<protein>
    <submittedName>
        <fullName evidence="1">Uncharacterized protein</fullName>
    </submittedName>
</protein>
<comment type="caution">
    <text evidence="1">The sequence shown here is derived from an EMBL/GenBank/DDBJ whole genome shotgun (WGS) entry which is preliminary data.</text>
</comment>
<evidence type="ECO:0000313" key="1">
    <source>
        <dbReference type="EMBL" id="KAK7055073.1"/>
    </source>
</evidence>
<sequence length="327" mass="36661">MHCHKSRAAVCIYHEPLDHMMHQQLHRFFRNLSQAHWRSCWRCEKTRSKCTFCAEINSPPGSPIEPAEVNHTAWNAFSLALTTLSGVSSQIPLATPLSAIIDSLLTLAGRIEQTSANAHGFADLASRIELLAPIVEDLAKNDRKKGRVIVRKLETEFRSLKKEFETARRKGKLVQFLNCDDNTETIEKHNTVLAQLIADATFANTTEVLLLLREPRVTRRLWSPYDTEQLIGQGPGIPSAHKLIDAAMGVRIPYLSVKDFCRSYGVSDTICKLLSDQGFETAGALWETDDRTLSDVGFKPGQIAELSRALKQFVANANKRRRHADTS</sequence>
<keyword evidence="2" id="KW-1185">Reference proteome</keyword>
<dbReference type="InterPro" id="IPR059179">
    <property type="entry name" value="MLKL-like_MCAfunc"/>
</dbReference>
<evidence type="ECO:0000313" key="2">
    <source>
        <dbReference type="Proteomes" id="UP001362999"/>
    </source>
</evidence>
<proteinExistence type="predicted"/>
<dbReference type="CDD" id="cd21037">
    <property type="entry name" value="MLKL_NTD"/>
    <property type="match status" value="1"/>
</dbReference>
<reference evidence="1 2" key="1">
    <citation type="journal article" date="2024" name="J Genomics">
        <title>Draft genome sequencing and assembly of Favolaschia claudopus CIRM-BRFM 2984 isolated from oak limbs.</title>
        <authorList>
            <person name="Navarro D."/>
            <person name="Drula E."/>
            <person name="Chaduli D."/>
            <person name="Cazenave R."/>
            <person name="Ahrendt S."/>
            <person name="Wang J."/>
            <person name="Lipzen A."/>
            <person name="Daum C."/>
            <person name="Barry K."/>
            <person name="Grigoriev I.V."/>
            <person name="Favel A."/>
            <person name="Rosso M.N."/>
            <person name="Martin F."/>
        </authorList>
    </citation>
    <scope>NUCLEOTIDE SEQUENCE [LARGE SCALE GENOMIC DNA]</scope>
    <source>
        <strain evidence="1 2">CIRM-BRFM 2984</strain>
    </source>
</reference>
<dbReference type="EMBL" id="JAWWNJ010000005">
    <property type="protein sequence ID" value="KAK7055073.1"/>
    <property type="molecule type" value="Genomic_DNA"/>
</dbReference>
<dbReference type="AlphaFoldDB" id="A0AAW0DTA4"/>
<organism evidence="1 2">
    <name type="scientific">Favolaschia claudopus</name>
    <dbReference type="NCBI Taxonomy" id="2862362"/>
    <lineage>
        <taxon>Eukaryota</taxon>
        <taxon>Fungi</taxon>
        <taxon>Dikarya</taxon>
        <taxon>Basidiomycota</taxon>
        <taxon>Agaricomycotina</taxon>
        <taxon>Agaricomycetes</taxon>
        <taxon>Agaricomycetidae</taxon>
        <taxon>Agaricales</taxon>
        <taxon>Marasmiineae</taxon>
        <taxon>Mycenaceae</taxon>
        <taxon>Favolaschia</taxon>
    </lineage>
</organism>
<gene>
    <name evidence="1" type="ORF">R3P38DRAFT_1343205</name>
</gene>
<accession>A0AAW0DTA4</accession>